<dbReference type="STRING" id="70996.SE18_25550"/>
<accession>A0A0P6XIL0</accession>
<keyword evidence="1" id="KW-1133">Transmembrane helix</keyword>
<evidence type="ECO:0000313" key="3">
    <source>
        <dbReference type="Proteomes" id="UP000050277"/>
    </source>
</evidence>
<gene>
    <name evidence="2" type="ORF">SE18_25550</name>
</gene>
<keyword evidence="3" id="KW-1185">Reference proteome</keyword>
<dbReference type="EMBL" id="LGKP01000042">
    <property type="protein sequence ID" value="KPL79958.1"/>
    <property type="molecule type" value="Genomic_DNA"/>
</dbReference>
<keyword evidence="1" id="KW-0812">Transmembrane</keyword>
<name>A0A0P6XIL0_9CHLR</name>
<dbReference type="RefSeq" id="WP_054537304.1">
    <property type="nucleotide sequence ID" value="NZ_LGKP01000042.1"/>
</dbReference>
<dbReference type="AlphaFoldDB" id="A0A0P6XIL0"/>
<sequence>MKIVIAAGWISQLIEKIGLKELVLVLAVLVVGGMILAVFAGSFVKSIAKNINFGMIVAGILLTFIGAFLIESITAIFVFN</sequence>
<evidence type="ECO:0000256" key="1">
    <source>
        <dbReference type="SAM" id="Phobius"/>
    </source>
</evidence>
<comment type="caution">
    <text evidence="2">The sequence shown here is derived from an EMBL/GenBank/DDBJ whole genome shotgun (WGS) entry which is preliminary data.</text>
</comment>
<feature type="transmembrane region" description="Helical" evidence="1">
    <location>
        <begin position="22"/>
        <end position="44"/>
    </location>
</feature>
<organism evidence="2 3">
    <name type="scientific">Herpetosiphon geysericola</name>
    <dbReference type="NCBI Taxonomy" id="70996"/>
    <lineage>
        <taxon>Bacteria</taxon>
        <taxon>Bacillati</taxon>
        <taxon>Chloroflexota</taxon>
        <taxon>Chloroflexia</taxon>
        <taxon>Herpetosiphonales</taxon>
        <taxon>Herpetosiphonaceae</taxon>
        <taxon>Herpetosiphon</taxon>
    </lineage>
</organism>
<feature type="transmembrane region" description="Helical" evidence="1">
    <location>
        <begin position="56"/>
        <end position="79"/>
    </location>
</feature>
<evidence type="ECO:0000313" key="2">
    <source>
        <dbReference type="EMBL" id="KPL79958.1"/>
    </source>
</evidence>
<proteinExistence type="predicted"/>
<protein>
    <submittedName>
        <fullName evidence="2">Uncharacterized protein</fullName>
    </submittedName>
</protein>
<dbReference type="Proteomes" id="UP000050277">
    <property type="component" value="Unassembled WGS sequence"/>
</dbReference>
<keyword evidence="1" id="KW-0472">Membrane</keyword>
<reference evidence="2 3" key="1">
    <citation type="submission" date="2015-07" db="EMBL/GenBank/DDBJ databases">
        <title>Whole genome sequence of Herpetosiphon geysericola DSM 7119.</title>
        <authorList>
            <person name="Hemp J."/>
            <person name="Ward L.M."/>
            <person name="Pace L.A."/>
            <person name="Fischer W.W."/>
        </authorList>
    </citation>
    <scope>NUCLEOTIDE SEQUENCE [LARGE SCALE GENOMIC DNA]</scope>
    <source>
        <strain evidence="2 3">DSM 7119</strain>
    </source>
</reference>